<gene>
    <name evidence="7" type="ORF">ACFSQZ_13735</name>
</gene>
<keyword evidence="8" id="KW-1185">Reference proteome</keyword>
<evidence type="ECO:0000256" key="5">
    <source>
        <dbReference type="SAM" id="Phobius"/>
    </source>
</evidence>
<organism evidence="7 8">
    <name type="scientific">Rubritalea spongiae</name>
    <dbReference type="NCBI Taxonomy" id="430797"/>
    <lineage>
        <taxon>Bacteria</taxon>
        <taxon>Pseudomonadati</taxon>
        <taxon>Verrucomicrobiota</taxon>
        <taxon>Verrucomicrobiia</taxon>
        <taxon>Verrucomicrobiales</taxon>
        <taxon>Rubritaleaceae</taxon>
        <taxon>Rubritalea</taxon>
    </lineage>
</organism>
<feature type="transmembrane region" description="Helical" evidence="5">
    <location>
        <begin position="78"/>
        <end position="99"/>
    </location>
</feature>
<keyword evidence="2 5" id="KW-0812">Transmembrane</keyword>
<feature type="transmembrane region" description="Helical" evidence="5">
    <location>
        <begin position="49"/>
        <end position="71"/>
    </location>
</feature>
<evidence type="ECO:0000256" key="3">
    <source>
        <dbReference type="ARBA" id="ARBA00022989"/>
    </source>
</evidence>
<dbReference type="CDD" id="cd03386">
    <property type="entry name" value="PAP2_Aur1_like"/>
    <property type="match status" value="1"/>
</dbReference>
<evidence type="ECO:0000313" key="8">
    <source>
        <dbReference type="Proteomes" id="UP001597297"/>
    </source>
</evidence>
<evidence type="ECO:0000256" key="4">
    <source>
        <dbReference type="ARBA" id="ARBA00023136"/>
    </source>
</evidence>
<dbReference type="SUPFAM" id="SSF48317">
    <property type="entry name" value="Acid phosphatase/Vanadium-dependent haloperoxidase"/>
    <property type="match status" value="1"/>
</dbReference>
<feature type="transmembrane region" description="Helical" evidence="5">
    <location>
        <begin position="129"/>
        <end position="145"/>
    </location>
</feature>
<dbReference type="InterPro" id="IPR052185">
    <property type="entry name" value="IPC_Synthase-Related"/>
</dbReference>
<feature type="transmembrane region" description="Helical" evidence="5">
    <location>
        <begin position="157"/>
        <end position="175"/>
    </location>
</feature>
<dbReference type="EMBL" id="JBHUJC010000042">
    <property type="protein sequence ID" value="MFD2277532.1"/>
    <property type="molecule type" value="Genomic_DNA"/>
</dbReference>
<dbReference type="InterPro" id="IPR026841">
    <property type="entry name" value="Aur1/Ipt1"/>
</dbReference>
<comment type="subcellular location">
    <subcellularLocation>
        <location evidence="1">Membrane</location>
        <topology evidence="1">Multi-pass membrane protein</topology>
    </subcellularLocation>
</comment>
<dbReference type="PANTHER" id="PTHR31310">
    <property type="match status" value="1"/>
</dbReference>
<accession>A0ABW5E596</accession>
<feature type="transmembrane region" description="Helical" evidence="5">
    <location>
        <begin position="181"/>
        <end position="199"/>
    </location>
</feature>
<protein>
    <submittedName>
        <fullName evidence="7">Phosphatase PAP2 family protein</fullName>
    </submittedName>
</protein>
<evidence type="ECO:0000256" key="1">
    <source>
        <dbReference type="ARBA" id="ARBA00004141"/>
    </source>
</evidence>
<evidence type="ECO:0000259" key="6">
    <source>
        <dbReference type="Pfam" id="PF14378"/>
    </source>
</evidence>
<keyword evidence="3 5" id="KW-1133">Transmembrane helix</keyword>
<dbReference type="Proteomes" id="UP001597297">
    <property type="component" value="Unassembled WGS sequence"/>
</dbReference>
<name>A0ABW5E596_9BACT</name>
<keyword evidence="4 5" id="KW-0472">Membrane</keyword>
<dbReference type="InterPro" id="IPR036938">
    <property type="entry name" value="PAP2/HPO_sf"/>
</dbReference>
<comment type="caution">
    <text evidence="7">The sequence shown here is derived from an EMBL/GenBank/DDBJ whole genome shotgun (WGS) entry which is preliminary data.</text>
</comment>
<evidence type="ECO:0000313" key="7">
    <source>
        <dbReference type="EMBL" id="MFD2277532.1"/>
    </source>
</evidence>
<sequence>MNKSLKDLLRRVYSGIVLVIWIMAPYLLLQRFAIREIYWLEPTGFDQSIPVNFHGLWFYYTYYLLLAVVALSVRKTVYLRFVLSVGWAVLVAHMVYLFFPNGVSREEIPLEKAPLFYEFILFYDEPRNAFPSLHAALAVIAGLAASRCCRYHPLARVLIWFWVLGIFWSTIALRQHVTVDLVGGTVVAVGAWLFVGWFHRDEIEQMRDKS</sequence>
<dbReference type="Pfam" id="PF14378">
    <property type="entry name" value="PAP2_3"/>
    <property type="match status" value="1"/>
</dbReference>
<dbReference type="RefSeq" id="WP_377093491.1">
    <property type="nucleotide sequence ID" value="NZ_JBHSJM010000001.1"/>
</dbReference>
<dbReference type="Gene3D" id="1.20.144.10">
    <property type="entry name" value="Phosphatidic acid phosphatase type 2/haloperoxidase"/>
    <property type="match status" value="1"/>
</dbReference>
<evidence type="ECO:0000256" key="2">
    <source>
        <dbReference type="ARBA" id="ARBA00022692"/>
    </source>
</evidence>
<feature type="transmembrane region" description="Helical" evidence="5">
    <location>
        <begin position="12"/>
        <end position="29"/>
    </location>
</feature>
<feature type="domain" description="Inositolphosphotransferase Aur1/Ipt1" evidence="6">
    <location>
        <begin position="126"/>
        <end position="193"/>
    </location>
</feature>
<reference evidence="8" key="1">
    <citation type="journal article" date="2019" name="Int. J. Syst. Evol. Microbiol.">
        <title>The Global Catalogue of Microorganisms (GCM) 10K type strain sequencing project: providing services to taxonomists for standard genome sequencing and annotation.</title>
        <authorList>
            <consortium name="The Broad Institute Genomics Platform"/>
            <consortium name="The Broad Institute Genome Sequencing Center for Infectious Disease"/>
            <person name="Wu L."/>
            <person name="Ma J."/>
        </authorList>
    </citation>
    <scope>NUCLEOTIDE SEQUENCE [LARGE SCALE GENOMIC DNA]</scope>
    <source>
        <strain evidence="8">JCM 16545</strain>
    </source>
</reference>
<proteinExistence type="predicted"/>
<dbReference type="PANTHER" id="PTHR31310:SF11">
    <property type="entry name" value="INOSITOL PHOSPHORYLCERAMIDE SYNTHASE CATALYTIC SUBUNIT AUR1"/>
    <property type="match status" value="1"/>
</dbReference>